<dbReference type="Proteomes" id="UP000327157">
    <property type="component" value="Chromosome 13"/>
</dbReference>
<sequence length="146" mass="16602">MKKLRFVAVVEEKDDESTMEESLRKKKHAHIMHIIPSRFGRVAPFLTLRLYKVEPPSSKRKPCSFASFSLPFAPPNSSQTMPQRRLSPFVWHGSSLSYSSSSELWTSCPATCIVLQAYIGTQEVPLTHLDLLMMLKLLLNASRICH</sequence>
<protein>
    <submittedName>
        <fullName evidence="1">Ubiquitin domain-containing protein 1-like</fullName>
    </submittedName>
</protein>
<dbReference type="AlphaFoldDB" id="A0A5N5FA90"/>
<reference evidence="2" key="2">
    <citation type="submission" date="2019-10" db="EMBL/GenBank/DDBJ databases">
        <title>A de novo genome assembly of a pear dwarfing rootstock.</title>
        <authorList>
            <person name="Wang F."/>
            <person name="Wang J."/>
            <person name="Li S."/>
            <person name="Zhang Y."/>
            <person name="Fang M."/>
            <person name="Ma L."/>
            <person name="Zhao Y."/>
            <person name="Jiang S."/>
        </authorList>
    </citation>
    <scope>NUCLEOTIDE SEQUENCE [LARGE SCALE GENOMIC DNA]</scope>
</reference>
<organism evidence="1 2">
    <name type="scientific">Pyrus ussuriensis x Pyrus communis</name>
    <dbReference type="NCBI Taxonomy" id="2448454"/>
    <lineage>
        <taxon>Eukaryota</taxon>
        <taxon>Viridiplantae</taxon>
        <taxon>Streptophyta</taxon>
        <taxon>Embryophyta</taxon>
        <taxon>Tracheophyta</taxon>
        <taxon>Spermatophyta</taxon>
        <taxon>Magnoliopsida</taxon>
        <taxon>eudicotyledons</taxon>
        <taxon>Gunneridae</taxon>
        <taxon>Pentapetalae</taxon>
        <taxon>rosids</taxon>
        <taxon>fabids</taxon>
        <taxon>Rosales</taxon>
        <taxon>Rosaceae</taxon>
        <taxon>Amygdaloideae</taxon>
        <taxon>Maleae</taxon>
        <taxon>Pyrus</taxon>
    </lineage>
</organism>
<evidence type="ECO:0000313" key="2">
    <source>
        <dbReference type="Proteomes" id="UP000327157"/>
    </source>
</evidence>
<reference evidence="1 2" key="3">
    <citation type="submission" date="2019-11" db="EMBL/GenBank/DDBJ databases">
        <title>A de novo genome assembly of a pear dwarfing rootstock.</title>
        <authorList>
            <person name="Wang F."/>
            <person name="Wang J."/>
            <person name="Li S."/>
            <person name="Zhang Y."/>
            <person name="Fang M."/>
            <person name="Ma L."/>
            <person name="Zhao Y."/>
            <person name="Jiang S."/>
        </authorList>
    </citation>
    <scope>NUCLEOTIDE SEQUENCE [LARGE SCALE GENOMIC DNA]</scope>
    <source>
        <strain evidence="1">S2</strain>
        <tissue evidence="1">Leaf</tissue>
    </source>
</reference>
<reference evidence="1 2" key="1">
    <citation type="submission" date="2019-09" db="EMBL/GenBank/DDBJ databases">
        <authorList>
            <person name="Ou C."/>
        </authorList>
    </citation>
    <scope>NUCLEOTIDE SEQUENCE [LARGE SCALE GENOMIC DNA]</scope>
    <source>
        <strain evidence="1">S2</strain>
        <tissue evidence="1">Leaf</tissue>
    </source>
</reference>
<proteinExistence type="predicted"/>
<accession>A0A5N5FA90</accession>
<name>A0A5N5FA90_9ROSA</name>
<keyword evidence="2" id="KW-1185">Reference proteome</keyword>
<comment type="caution">
    <text evidence="1">The sequence shown here is derived from an EMBL/GenBank/DDBJ whole genome shotgun (WGS) entry which is preliminary data.</text>
</comment>
<evidence type="ECO:0000313" key="1">
    <source>
        <dbReference type="EMBL" id="KAB2599998.1"/>
    </source>
</evidence>
<gene>
    <name evidence="1" type="ORF">D8674_010269</name>
</gene>
<dbReference type="EMBL" id="SMOL01000753">
    <property type="protein sequence ID" value="KAB2599998.1"/>
    <property type="molecule type" value="Genomic_DNA"/>
</dbReference>